<sequence length="157" mass="17406">MAAERLSERCGSSSRGYPRCYHSFDGFHPDGGRHQESIQCTCNLTDNTTRSHSKGSQVHENNIMLNLSVVLVLALFVCGLQAAVNDTDDMANMKADLLVHIVREMTSFPEVCNDCSTLSELKMQGACCCFSDATCRHIEVPGCNNELWAKFREQAQP</sequence>
<keyword evidence="1" id="KW-1133">Transmembrane helix</keyword>
<dbReference type="EnsemblMetazoa" id="CapteT192038">
    <property type="protein sequence ID" value="CapteP192038"/>
    <property type="gene ID" value="CapteG192038"/>
</dbReference>
<organism evidence="2">
    <name type="scientific">Capitella teleta</name>
    <name type="common">Polychaete worm</name>
    <dbReference type="NCBI Taxonomy" id="283909"/>
    <lineage>
        <taxon>Eukaryota</taxon>
        <taxon>Metazoa</taxon>
        <taxon>Spiralia</taxon>
        <taxon>Lophotrochozoa</taxon>
        <taxon>Annelida</taxon>
        <taxon>Polychaeta</taxon>
        <taxon>Sedentaria</taxon>
        <taxon>Scolecida</taxon>
        <taxon>Capitellidae</taxon>
        <taxon>Capitella</taxon>
    </lineage>
</organism>
<dbReference type="Proteomes" id="UP000014760">
    <property type="component" value="Unassembled WGS sequence"/>
</dbReference>
<reference evidence="4" key="1">
    <citation type="submission" date="2012-12" db="EMBL/GenBank/DDBJ databases">
        <authorList>
            <person name="Hellsten U."/>
            <person name="Grimwood J."/>
            <person name="Chapman J.A."/>
            <person name="Shapiro H."/>
            <person name="Aerts A."/>
            <person name="Otillar R.P."/>
            <person name="Terry A.Y."/>
            <person name="Boore J.L."/>
            <person name="Simakov O."/>
            <person name="Marletaz F."/>
            <person name="Cho S.-J."/>
            <person name="Edsinger-Gonzales E."/>
            <person name="Havlak P."/>
            <person name="Kuo D.-H."/>
            <person name="Larsson T."/>
            <person name="Lv J."/>
            <person name="Arendt D."/>
            <person name="Savage R."/>
            <person name="Osoegawa K."/>
            <person name="de Jong P."/>
            <person name="Lindberg D.R."/>
            <person name="Seaver E.C."/>
            <person name="Weisblat D.A."/>
            <person name="Putnam N.H."/>
            <person name="Grigoriev I.V."/>
            <person name="Rokhsar D.S."/>
        </authorList>
    </citation>
    <scope>NUCLEOTIDE SEQUENCE</scope>
    <source>
        <strain evidence="4">I ESC-2004</strain>
    </source>
</reference>
<feature type="transmembrane region" description="Helical" evidence="1">
    <location>
        <begin position="63"/>
        <end position="84"/>
    </location>
</feature>
<gene>
    <name evidence="2" type="ORF">CAPTEDRAFT_192038</name>
</gene>
<evidence type="ECO:0000313" key="4">
    <source>
        <dbReference type="Proteomes" id="UP000014760"/>
    </source>
</evidence>
<name>R7TAW0_CAPTE</name>
<dbReference type="EMBL" id="KB310836">
    <property type="protein sequence ID" value="ELT90652.1"/>
    <property type="molecule type" value="Genomic_DNA"/>
</dbReference>
<keyword evidence="1" id="KW-0812">Transmembrane</keyword>
<keyword evidence="1" id="KW-0472">Membrane</keyword>
<dbReference type="AlphaFoldDB" id="R7TAW0"/>
<evidence type="ECO:0000256" key="1">
    <source>
        <dbReference type="SAM" id="Phobius"/>
    </source>
</evidence>
<dbReference type="HOGENOM" id="CLU_1679613_0_0_1"/>
<reference evidence="3" key="3">
    <citation type="submission" date="2015-06" db="UniProtKB">
        <authorList>
            <consortium name="EnsemblMetazoa"/>
        </authorList>
    </citation>
    <scope>IDENTIFICATION</scope>
</reference>
<proteinExistence type="predicted"/>
<evidence type="ECO:0000313" key="2">
    <source>
        <dbReference type="EMBL" id="ELT90652.1"/>
    </source>
</evidence>
<accession>R7TAW0</accession>
<evidence type="ECO:0000313" key="3">
    <source>
        <dbReference type="EnsemblMetazoa" id="CapteP192038"/>
    </source>
</evidence>
<reference evidence="2 4" key="2">
    <citation type="journal article" date="2013" name="Nature">
        <title>Insights into bilaterian evolution from three spiralian genomes.</title>
        <authorList>
            <person name="Simakov O."/>
            <person name="Marletaz F."/>
            <person name="Cho S.J."/>
            <person name="Edsinger-Gonzales E."/>
            <person name="Havlak P."/>
            <person name="Hellsten U."/>
            <person name="Kuo D.H."/>
            <person name="Larsson T."/>
            <person name="Lv J."/>
            <person name="Arendt D."/>
            <person name="Savage R."/>
            <person name="Osoegawa K."/>
            <person name="de Jong P."/>
            <person name="Grimwood J."/>
            <person name="Chapman J.A."/>
            <person name="Shapiro H."/>
            <person name="Aerts A."/>
            <person name="Otillar R.P."/>
            <person name="Terry A.Y."/>
            <person name="Boore J.L."/>
            <person name="Grigoriev I.V."/>
            <person name="Lindberg D.R."/>
            <person name="Seaver E.C."/>
            <person name="Weisblat D.A."/>
            <person name="Putnam N.H."/>
            <person name="Rokhsar D.S."/>
        </authorList>
    </citation>
    <scope>NUCLEOTIDE SEQUENCE</scope>
    <source>
        <strain evidence="2 4">I ESC-2004</strain>
    </source>
</reference>
<protein>
    <submittedName>
        <fullName evidence="2 3">Uncharacterized protein</fullName>
    </submittedName>
</protein>
<keyword evidence="4" id="KW-1185">Reference proteome</keyword>
<dbReference type="EMBL" id="AMQN01003073">
    <property type="status" value="NOT_ANNOTATED_CDS"/>
    <property type="molecule type" value="Genomic_DNA"/>
</dbReference>